<dbReference type="Gramene" id="Mp6g15120.1">
    <property type="protein sequence ID" value="Mp6g15120.1.cds"/>
    <property type="gene ID" value="Mp6g15120"/>
</dbReference>
<proteinExistence type="predicted"/>
<evidence type="ECO:0000313" key="1">
    <source>
        <dbReference type="EMBL" id="PTQ37544.1"/>
    </source>
</evidence>
<reference evidence="2" key="1">
    <citation type="journal article" date="2017" name="Cell">
        <title>Insights into land plant evolution garnered from the Marchantia polymorpha genome.</title>
        <authorList>
            <person name="Bowman J.L."/>
            <person name="Kohchi T."/>
            <person name="Yamato K.T."/>
            <person name="Jenkins J."/>
            <person name="Shu S."/>
            <person name="Ishizaki K."/>
            <person name="Yamaoka S."/>
            <person name="Nishihama R."/>
            <person name="Nakamura Y."/>
            <person name="Berger F."/>
            <person name="Adam C."/>
            <person name="Aki S.S."/>
            <person name="Althoff F."/>
            <person name="Araki T."/>
            <person name="Arteaga-Vazquez M.A."/>
            <person name="Balasubrmanian S."/>
            <person name="Barry K."/>
            <person name="Bauer D."/>
            <person name="Boehm C.R."/>
            <person name="Briginshaw L."/>
            <person name="Caballero-Perez J."/>
            <person name="Catarino B."/>
            <person name="Chen F."/>
            <person name="Chiyoda S."/>
            <person name="Chovatia M."/>
            <person name="Davies K.M."/>
            <person name="Delmans M."/>
            <person name="Demura T."/>
            <person name="Dierschke T."/>
            <person name="Dolan L."/>
            <person name="Dorantes-Acosta A.E."/>
            <person name="Eklund D.M."/>
            <person name="Florent S.N."/>
            <person name="Flores-Sandoval E."/>
            <person name="Fujiyama A."/>
            <person name="Fukuzawa H."/>
            <person name="Galik B."/>
            <person name="Grimanelli D."/>
            <person name="Grimwood J."/>
            <person name="Grossniklaus U."/>
            <person name="Hamada T."/>
            <person name="Haseloff J."/>
            <person name="Hetherington A.J."/>
            <person name="Higo A."/>
            <person name="Hirakawa Y."/>
            <person name="Hundley H.N."/>
            <person name="Ikeda Y."/>
            <person name="Inoue K."/>
            <person name="Inoue S.I."/>
            <person name="Ishida S."/>
            <person name="Jia Q."/>
            <person name="Kakita M."/>
            <person name="Kanazawa T."/>
            <person name="Kawai Y."/>
            <person name="Kawashima T."/>
            <person name="Kennedy M."/>
            <person name="Kinose K."/>
            <person name="Kinoshita T."/>
            <person name="Kohara Y."/>
            <person name="Koide E."/>
            <person name="Komatsu K."/>
            <person name="Kopischke S."/>
            <person name="Kubo M."/>
            <person name="Kyozuka J."/>
            <person name="Lagercrantz U."/>
            <person name="Lin S.S."/>
            <person name="Lindquist E."/>
            <person name="Lipzen A.M."/>
            <person name="Lu C.W."/>
            <person name="De Luna E."/>
            <person name="Martienssen R.A."/>
            <person name="Minamino N."/>
            <person name="Mizutani M."/>
            <person name="Mizutani M."/>
            <person name="Mochizuki N."/>
            <person name="Monte I."/>
            <person name="Mosher R."/>
            <person name="Nagasaki H."/>
            <person name="Nakagami H."/>
            <person name="Naramoto S."/>
            <person name="Nishitani K."/>
            <person name="Ohtani M."/>
            <person name="Okamoto T."/>
            <person name="Okumura M."/>
            <person name="Phillips J."/>
            <person name="Pollak B."/>
            <person name="Reinders A."/>
            <person name="Rovekamp M."/>
            <person name="Sano R."/>
            <person name="Sawa S."/>
            <person name="Schmid M.W."/>
            <person name="Shirakawa M."/>
            <person name="Solano R."/>
            <person name="Spunde A."/>
            <person name="Suetsugu N."/>
            <person name="Sugano S."/>
            <person name="Sugiyama A."/>
            <person name="Sun R."/>
            <person name="Suzuki Y."/>
            <person name="Takenaka M."/>
            <person name="Takezawa D."/>
            <person name="Tomogane H."/>
            <person name="Tsuzuki M."/>
            <person name="Ueda T."/>
            <person name="Umeda M."/>
            <person name="Ward J.M."/>
            <person name="Watanabe Y."/>
            <person name="Yazaki K."/>
            <person name="Yokoyama R."/>
            <person name="Yoshitake Y."/>
            <person name="Yotsui I."/>
            <person name="Zachgo S."/>
            <person name="Schmutz J."/>
        </authorList>
    </citation>
    <scope>NUCLEOTIDE SEQUENCE [LARGE SCALE GENOMIC DNA]</scope>
    <source>
        <strain evidence="2">Tak-1</strain>
    </source>
</reference>
<name>A0A2R6WUL9_MARPO</name>
<sequence length="71" mass="8675">MICEYRYERPTRNHIEIRLRWRSERVAGCTRDRTTFGARLFWGIQHYRKCSHSRPMDGALKQHRPRAESRS</sequence>
<dbReference type="Proteomes" id="UP000244005">
    <property type="component" value="Unassembled WGS sequence"/>
</dbReference>
<accession>A0A2R6WUL9</accession>
<dbReference type="EMBL" id="KZ772728">
    <property type="protein sequence ID" value="PTQ37544.1"/>
    <property type="molecule type" value="Genomic_DNA"/>
</dbReference>
<evidence type="ECO:0000313" key="2">
    <source>
        <dbReference type="Proteomes" id="UP000244005"/>
    </source>
</evidence>
<gene>
    <name evidence="1" type="ORF">MARPO_0056s0023</name>
</gene>
<organism evidence="1 2">
    <name type="scientific">Marchantia polymorpha</name>
    <name type="common">Common liverwort</name>
    <name type="synonym">Marchantia aquatica</name>
    <dbReference type="NCBI Taxonomy" id="3197"/>
    <lineage>
        <taxon>Eukaryota</taxon>
        <taxon>Viridiplantae</taxon>
        <taxon>Streptophyta</taxon>
        <taxon>Embryophyta</taxon>
        <taxon>Marchantiophyta</taxon>
        <taxon>Marchantiopsida</taxon>
        <taxon>Marchantiidae</taxon>
        <taxon>Marchantiales</taxon>
        <taxon>Marchantiaceae</taxon>
        <taxon>Marchantia</taxon>
    </lineage>
</organism>
<dbReference type="AlphaFoldDB" id="A0A2R6WUL9"/>
<keyword evidence="2" id="KW-1185">Reference proteome</keyword>
<protein>
    <submittedName>
        <fullName evidence="1">Uncharacterized protein</fullName>
    </submittedName>
</protein>